<proteinExistence type="predicted"/>
<keyword evidence="1" id="KW-0175">Coiled coil</keyword>
<dbReference type="EnsemblMetazoa" id="BGLB034657-RB">
    <property type="protein sequence ID" value="BGLB034657-PB"/>
    <property type="gene ID" value="BGLB034657"/>
</dbReference>
<reference evidence="2" key="1">
    <citation type="submission" date="2020-05" db="UniProtKB">
        <authorList>
            <consortium name="EnsemblMetazoa"/>
        </authorList>
    </citation>
    <scope>IDENTIFICATION</scope>
    <source>
        <strain evidence="2">BB02</strain>
    </source>
</reference>
<dbReference type="AlphaFoldDB" id="A0A2C9LSZ6"/>
<organism evidence="2 3">
    <name type="scientific">Biomphalaria glabrata</name>
    <name type="common">Bloodfluke planorb</name>
    <name type="synonym">Freshwater snail</name>
    <dbReference type="NCBI Taxonomy" id="6526"/>
    <lineage>
        <taxon>Eukaryota</taxon>
        <taxon>Metazoa</taxon>
        <taxon>Spiralia</taxon>
        <taxon>Lophotrochozoa</taxon>
        <taxon>Mollusca</taxon>
        <taxon>Gastropoda</taxon>
        <taxon>Heterobranchia</taxon>
        <taxon>Euthyneura</taxon>
        <taxon>Panpulmonata</taxon>
        <taxon>Hygrophila</taxon>
        <taxon>Lymnaeoidea</taxon>
        <taxon>Planorbidae</taxon>
        <taxon>Biomphalaria</taxon>
    </lineage>
</organism>
<dbReference type="KEGG" id="bgt:106079588"/>
<evidence type="ECO:0000313" key="2">
    <source>
        <dbReference type="EnsemblMetazoa" id="BGLB034657-PA"/>
    </source>
</evidence>
<feature type="coiled-coil region" evidence="1">
    <location>
        <begin position="211"/>
        <end position="238"/>
    </location>
</feature>
<sequence>MRPASELRKINFKLAVLEEVENNLLSLVNGINYAKTQCRSWIQESDDLSYFEIKYLISEQSSRIVQHCFTIADTISERLQNKTRLHSTRIYGFREAKNTLQQNLQSQEVETMAKFKEDMEAKFQTFQDEMKEELSAASCFMTYLQAECQTLSNHVKEINKTNNGQNEKITDMKMNANKLLAKIIATQARLNEEVVKNEKSRQDLESTKINIGRLTHKLNLADDELKKQKQEIKLLQEKTFGSAFNPFSETPTTTKCQPFIKSDIASPISFGFNSSNPRSTLSGCGSVSASNITSNDAVGSGLKVTTTTTSSSGFRPLFATNITTSNNEVGSGFKVTNITTNSSGFRPQFAFNIGTSNNPVRLRNRFKKTTTSSSGFGSLFATNITTSKNEVGSGLRVTDTTTKASGFESLFATNITTSNDAVGSGLKVTDTTTKASGFESLFATYKTTSNDAVGSGLKVTNTTTNSSGLGSLFSTTMTTSSDAQGLVTGSIPKTTCSESGTPSSDLIVCQSKSLEFSENSVQTSANSIVSRTINASPAKSVSKTINPVDCFLLKCSVPLSMLSHYPRAAKFPDSTLGSSIKQEVESATAAAFKAQTLCSRTQEVTTSPVQPDLYSTNIDVDNDTDIQEEFFHEDF</sequence>
<evidence type="ECO:0000256" key="1">
    <source>
        <dbReference type="SAM" id="Coils"/>
    </source>
</evidence>
<name>A0A2C9LSZ6_BIOGL</name>
<dbReference type="VEuPathDB" id="VectorBase:BGLAX_049640"/>
<protein>
    <submittedName>
        <fullName evidence="2">Uncharacterized protein</fullName>
    </submittedName>
</protein>
<evidence type="ECO:0000313" key="3">
    <source>
        <dbReference type="Proteomes" id="UP000076420"/>
    </source>
</evidence>
<dbReference type="EnsemblMetazoa" id="BGLB034657-RA">
    <property type="protein sequence ID" value="BGLB034657-PA"/>
    <property type="gene ID" value="BGLB034657"/>
</dbReference>
<accession>A0A2C9LSZ6</accession>
<dbReference type="OrthoDB" id="10360111at2759"/>
<dbReference type="VEuPathDB" id="VectorBase:BGLB034657"/>
<dbReference type="Proteomes" id="UP000076420">
    <property type="component" value="Unassembled WGS sequence"/>
</dbReference>
<dbReference type="EnsemblMetazoa" id="BGLB034657-RD">
    <property type="protein sequence ID" value="BGLB034657-PD"/>
    <property type="gene ID" value="BGLB034657"/>
</dbReference>
<dbReference type="EnsemblMetazoa" id="BGLB034657-RC">
    <property type="protein sequence ID" value="BGLB034657-PC"/>
    <property type="gene ID" value="BGLB034657"/>
</dbReference>
<gene>
    <name evidence="2" type="primary">106079588</name>
</gene>